<name>A0A7N8WSK6_9TELE</name>
<evidence type="ECO:0000313" key="1">
    <source>
        <dbReference type="Ensembl" id="ENSMAMP00000039933.1"/>
    </source>
</evidence>
<reference evidence="1" key="1">
    <citation type="submission" date="2025-08" db="UniProtKB">
        <authorList>
            <consortium name="Ensembl"/>
        </authorList>
    </citation>
    <scope>IDENTIFICATION</scope>
</reference>
<protein>
    <submittedName>
        <fullName evidence="1">Uncharacterized protein</fullName>
    </submittedName>
</protein>
<keyword evidence="2" id="KW-1185">Reference proteome</keyword>
<dbReference type="InParanoid" id="A0A7N8WSK6"/>
<reference evidence="1" key="2">
    <citation type="submission" date="2025-09" db="UniProtKB">
        <authorList>
            <consortium name="Ensembl"/>
        </authorList>
    </citation>
    <scope>IDENTIFICATION</scope>
</reference>
<proteinExistence type="predicted"/>
<sequence>MMQAPSPVDGNVRLLFVQLYSTSCNRLTNRAPFLSHINCKSTSRTKLTSLHLLAEFDVIITVILGHLLSAGFAIVEQQVVCHADSVGLHGIAARLKLARLANVPG</sequence>
<dbReference type="Ensembl" id="ENSMAMT00000056933.1">
    <property type="protein sequence ID" value="ENSMAMP00000039933.1"/>
    <property type="gene ID" value="ENSMAMG00000027027.1"/>
</dbReference>
<evidence type="ECO:0000313" key="2">
    <source>
        <dbReference type="Proteomes" id="UP000261640"/>
    </source>
</evidence>
<dbReference type="AlphaFoldDB" id="A0A7N8WSK6"/>
<accession>A0A7N8WSK6</accession>
<dbReference type="Proteomes" id="UP000261640">
    <property type="component" value="Unplaced"/>
</dbReference>
<dbReference type="GeneTree" id="ENSGT00960000187061"/>
<organism evidence="1 2">
    <name type="scientific">Mastacembelus armatus</name>
    <name type="common">zig-zag eel</name>
    <dbReference type="NCBI Taxonomy" id="205130"/>
    <lineage>
        <taxon>Eukaryota</taxon>
        <taxon>Metazoa</taxon>
        <taxon>Chordata</taxon>
        <taxon>Craniata</taxon>
        <taxon>Vertebrata</taxon>
        <taxon>Euteleostomi</taxon>
        <taxon>Actinopterygii</taxon>
        <taxon>Neopterygii</taxon>
        <taxon>Teleostei</taxon>
        <taxon>Neoteleostei</taxon>
        <taxon>Acanthomorphata</taxon>
        <taxon>Anabantaria</taxon>
        <taxon>Synbranchiformes</taxon>
        <taxon>Mastacembelidae</taxon>
        <taxon>Mastacembelus</taxon>
    </lineage>
</organism>